<protein>
    <submittedName>
        <fullName evidence="1">Uncharacterized protein</fullName>
    </submittedName>
</protein>
<evidence type="ECO:0000313" key="1">
    <source>
        <dbReference type="EMBL" id="OEE35321.1"/>
    </source>
</evidence>
<dbReference type="STRING" id="1187848.A1QO_00750"/>
<dbReference type="AlphaFoldDB" id="A0A1E5BGB8"/>
<dbReference type="RefSeq" id="WP_017041677.1">
    <property type="nucleotide sequence ID" value="NZ_AJYQ02000078.1"/>
</dbReference>
<proteinExistence type="predicted"/>
<evidence type="ECO:0000313" key="2">
    <source>
        <dbReference type="Proteomes" id="UP000094741"/>
    </source>
</evidence>
<organism evidence="1 2">
    <name type="scientific">Vibrio genomosp. F10 str. ZF-129</name>
    <dbReference type="NCBI Taxonomy" id="1187848"/>
    <lineage>
        <taxon>Bacteria</taxon>
        <taxon>Pseudomonadati</taxon>
        <taxon>Pseudomonadota</taxon>
        <taxon>Gammaproteobacteria</taxon>
        <taxon>Vibrionales</taxon>
        <taxon>Vibrionaceae</taxon>
        <taxon>Vibrio</taxon>
    </lineage>
</organism>
<name>A0A1E5BGB8_9VIBR</name>
<reference evidence="1 2" key="1">
    <citation type="journal article" date="2012" name="Science">
        <title>Ecological populations of bacteria act as socially cohesive units of antibiotic production and resistance.</title>
        <authorList>
            <person name="Cordero O.X."/>
            <person name="Wildschutte H."/>
            <person name="Kirkup B."/>
            <person name="Proehl S."/>
            <person name="Ngo L."/>
            <person name="Hussain F."/>
            <person name="Le Roux F."/>
            <person name="Mincer T."/>
            <person name="Polz M.F."/>
        </authorList>
    </citation>
    <scope>NUCLEOTIDE SEQUENCE [LARGE SCALE GENOMIC DNA]</scope>
    <source>
        <strain evidence="1 2">ZF-129</strain>
    </source>
</reference>
<dbReference type="Proteomes" id="UP000094741">
    <property type="component" value="Unassembled WGS sequence"/>
</dbReference>
<accession>A0A1E5BGB8</accession>
<sequence>METNPQIVREILLRMDFFGNNKVKLEEKFCPDLVNLMWNNSGSDIWTAIDCESILQTLSLKISAITEHYKNRQETYPEVGDLVISEQHKNSKSLRLSWSNPSRDTPILDELQTGMSNVYVKNNQVRVFPGGALCFPLNTSTSSLTFIGKQQANVHVDLGHYWILHPVVVTFDVPIWRV</sequence>
<dbReference type="EMBL" id="AJYQ02000078">
    <property type="protein sequence ID" value="OEE35321.1"/>
    <property type="molecule type" value="Genomic_DNA"/>
</dbReference>
<comment type="caution">
    <text evidence="1">The sequence shown here is derived from an EMBL/GenBank/DDBJ whole genome shotgun (WGS) entry which is preliminary data.</text>
</comment>
<gene>
    <name evidence="1" type="ORF">A1QO_00750</name>
</gene>